<proteinExistence type="predicted"/>
<evidence type="ECO:0000313" key="3">
    <source>
        <dbReference type="EMBL" id="MBJ7639758.1"/>
    </source>
</evidence>
<keyword evidence="4" id="KW-1185">Reference proteome</keyword>
<gene>
    <name evidence="3" type="ORF">HAU20_10265</name>
    <name evidence="2" type="ORF">HAU43_09955</name>
</gene>
<name>A0A4Z0RK36_WEICO</name>
<dbReference type="RefSeq" id="WP_135391186.1">
    <property type="nucleotide sequence ID" value="NZ_ALXH01000145.1"/>
</dbReference>
<evidence type="ECO:0000256" key="1">
    <source>
        <dbReference type="SAM" id="Phobius"/>
    </source>
</evidence>
<dbReference type="EMBL" id="JAAOCX010000016">
    <property type="protein sequence ID" value="MBJ7633400.1"/>
    <property type="molecule type" value="Genomic_DNA"/>
</dbReference>
<dbReference type="EMBL" id="JAAOCP010000016">
    <property type="protein sequence ID" value="MBJ7639758.1"/>
    <property type="molecule type" value="Genomic_DNA"/>
</dbReference>
<evidence type="ECO:0000313" key="2">
    <source>
        <dbReference type="EMBL" id="MBJ7633400.1"/>
    </source>
</evidence>
<dbReference type="AlphaFoldDB" id="A0A4Z0RK36"/>
<accession>A0A4Z0RK36</accession>
<keyword evidence="1" id="KW-0472">Membrane</keyword>
<organism evidence="3 4">
    <name type="scientific">Weissella confusa</name>
    <name type="common">Lactobacillus confusus</name>
    <dbReference type="NCBI Taxonomy" id="1583"/>
    <lineage>
        <taxon>Bacteria</taxon>
        <taxon>Bacillati</taxon>
        <taxon>Bacillota</taxon>
        <taxon>Bacilli</taxon>
        <taxon>Lactobacillales</taxon>
        <taxon>Lactobacillaceae</taxon>
        <taxon>Weissella</taxon>
    </lineage>
</organism>
<reference evidence="3" key="1">
    <citation type="submission" date="2020-02" db="EMBL/GenBank/DDBJ databases">
        <authorList>
            <person name="Fontana A."/>
            <person name="Patrone V."/>
            <person name="Morelli L."/>
        </authorList>
    </citation>
    <scope>NUCLEOTIDE SEQUENCE</scope>
    <source>
        <strain evidence="2">CCUG 30943</strain>
        <strain evidence="3">CCUG 43002</strain>
    </source>
</reference>
<protein>
    <submittedName>
        <fullName evidence="3">Uncharacterized protein</fullName>
    </submittedName>
</protein>
<sequence length="242" mass="26568">METLVIVASKDKTNQMLAEKLNGDITESFAKDDIELQVGKWTEEQYAQQAASLSQNNLYVFVGESKEQAKLKETGNFDYNQAQEAFRKLGMTYAWKGNKALLWIDEKKFADSSVEDMVQMFGVAGVDIPEDLKPFILKTDQSLYGKASDFIKGKKNKGASNGELISGEKPKGLKRFTKGIAVVAAGVVTGVGALPALVAVGAAGAVMDKKKMDEVIDEAYKILITEFVNKDLNHFVEHMDSL</sequence>
<keyword evidence="1" id="KW-0812">Transmembrane</keyword>
<dbReference type="Proteomes" id="UP000808038">
    <property type="component" value="Unassembled WGS sequence"/>
</dbReference>
<reference evidence="3 4" key="2">
    <citation type="journal article" date="2021" name="Int. J. Food Microbiol.">
        <title>Safety demonstration of a microbial species for use in the food chain: Weissella confusa.</title>
        <authorList>
            <person name="Bourdichon F."/>
            <person name="Patrone V."/>
            <person name="Fontana A."/>
            <person name="Milani G."/>
            <person name="Morelli L."/>
        </authorList>
    </citation>
    <scope>NUCLEOTIDE SEQUENCE [LARGE SCALE GENOMIC DNA]</scope>
    <source>
        <strain evidence="2">CCUG 30943</strain>
        <strain evidence="3 4">CCUG 43002</strain>
    </source>
</reference>
<comment type="caution">
    <text evidence="3">The sequence shown here is derived from an EMBL/GenBank/DDBJ whole genome shotgun (WGS) entry which is preliminary data.</text>
</comment>
<keyword evidence="1" id="KW-1133">Transmembrane helix</keyword>
<dbReference type="Proteomes" id="UP000728106">
    <property type="component" value="Unassembled WGS sequence"/>
</dbReference>
<evidence type="ECO:0000313" key="4">
    <source>
        <dbReference type="Proteomes" id="UP000728106"/>
    </source>
</evidence>
<feature type="transmembrane region" description="Helical" evidence="1">
    <location>
        <begin position="179"/>
        <end position="203"/>
    </location>
</feature>